<dbReference type="GO" id="GO:0004567">
    <property type="term" value="F:beta-mannosidase activity"/>
    <property type="evidence" value="ECO:0007669"/>
    <property type="project" value="UniProtKB-EC"/>
</dbReference>
<dbReference type="Gene3D" id="2.60.120.260">
    <property type="entry name" value="Galactose-binding domain-like"/>
    <property type="match status" value="1"/>
</dbReference>
<evidence type="ECO:0000313" key="12">
    <source>
        <dbReference type="Proteomes" id="UP000041595"/>
    </source>
</evidence>
<accession>A0A0T9TDN8</accession>
<dbReference type="Gene3D" id="3.20.20.80">
    <property type="entry name" value="Glycosidases"/>
    <property type="match status" value="1"/>
</dbReference>
<evidence type="ECO:0000313" key="11">
    <source>
        <dbReference type="EMBL" id="CNK76435.1"/>
    </source>
</evidence>
<keyword evidence="6 11" id="KW-0326">Glycosidase</keyword>
<dbReference type="EMBL" id="CQEJ01000004">
    <property type="protein sequence ID" value="CNK76435.1"/>
    <property type="molecule type" value="Genomic_DNA"/>
</dbReference>
<dbReference type="Pfam" id="PF22666">
    <property type="entry name" value="Glyco_hydro_2_N2"/>
    <property type="match status" value="1"/>
</dbReference>
<proteinExistence type="inferred from homology"/>
<comment type="catalytic activity">
    <reaction evidence="1">
        <text>Hydrolysis of terminal, non-reducing beta-D-mannose residues in beta-D-mannosides.</text>
        <dbReference type="EC" id="3.2.1.25"/>
    </reaction>
</comment>
<dbReference type="InterPro" id="IPR006103">
    <property type="entry name" value="Glyco_hydro_2_cat"/>
</dbReference>
<feature type="domain" description="Glycoside hydrolase family 2 catalytic" evidence="9">
    <location>
        <begin position="328"/>
        <end position="446"/>
    </location>
</feature>
<feature type="domain" description="Glycoside hydrolase family 2 immunoglobulin-like beta-sandwich" evidence="8">
    <location>
        <begin position="211"/>
        <end position="319"/>
    </location>
</feature>
<feature type="signal peptide" evidence="7">
    <location>
        <begin position="1"/>
        <end position="27"/>
    </location>
</feature>
<feature type="domain" description="Beta-mannosidase-like galactose-binding" evidence="10">
    <location>
        <begin position="83"/>
        <end position="163"/>
    </location>
</feature>
<dbReference type="EC" id="3.2.1.25" evidence="3"/>
<feature type="chain" id="PRO_5006697655" description="beta-mannosidase" evidence="7">
    <location>
        <begin position="28"/>
        <end position="742"/>
    </location>
</feature>
<dbReference type="AlphaFoldDB" id="A0A0T9TDN8"/>
<dbReference type="SUPFAM" id="SSF49785">
    <property type="entry name" value="Galactose-binding domain-like"/>
    <property type="match status" value="1"/>
</dbReference>
<dbReference type="InterPro" id="IPR006101">
    <property type="entry name" value="Glyco_hydro_2"/>
</dbReference>
<dbReference type="SUPFAM" id="SSF51445">
    <property type="entry name" value="(Trans)glycosidases"/>
    <property type="match status" value="1"/>
</dbReference>
<evidence type="ECO:0000256" key="6">
    <source>
        <dbReference type="ARBA" id="ARBA00023295"/>
    </source>
</evidence>
<dbReference type="InterPro" id="IPR036156">
    <property type="entry name" value="Beta-gal/glucu_dom_sf"/>
</dbReference>
<dbReference type="InterPro" id="IPR017853">
    <property type="entry name" value="GH"/>
</dbReference>
<evidence type="ECO:0000256" key="3">
    <source>
        <dbReference type="ARBA" id="ARBA00012754"/>
    </source>
</evidence>
<comment type="similarity">
    <text evidence="2">Belongs to the glycosyl hydrolase 2 family.</text>
</comment>
<dbReference type="GO" id="GO:0005975">
    <property type="term" value="P:carbohydrate metabolic process"/>
    <property type="evidence" value="ECO:0007669"/>
    <property type="project" value="InterPro"/>
</dbReference>
<dbReference type="PANTHER" id="PTHR43730:SF1">
    <property type="entry name" value="BETA-MANNOSIDASE"/>
    <property type="match status" value="1"/>
</dbReference>
<evidence type="ECO:0000256" key="2">
    <source>
        <dbReference type="ARBA" id="ARBA00007401"/>
    </source>
</evidence>
<dbReference type="PRINTS" id="PR00132">
    <property type="entry name" value="GLHYDRLASE2"/>
</dbReference>
<dbReference type="InterPro" id="IPR050887">
    <property type="entry name" value="Beta-mannosidase_GH2"/>
</dbReference>
<dbReference type="InterPro" id="IPR054593">
    <property type="entry name" value="Beta-mannosidase-like_N2"/>
</dbReference>
<evidence type="ECO:0000256" key="7">
    <source>
        <dbReference type="SAM" id="SignalP"/>
    </source>
</evidence>
<evidence type="ECO:0000259" key="10">
    <source>
        <dbReference type="Pfam" id="PF22666"/>
    </source>
</evidence>
<protein>
    <recommendedName>
        <fullName evidence="3">beta-mannosidase</fullName>
        <ecNumber evidence="3">3.2.1.25</ecNumber>
    </recommendedName>
</protein>
<gene>
    <name evidence="11" type="primary">lacZ_1</name>
    <name evidence="11" type="ORF">ERS137965_01019</name>
</gene>
<evidence type="ECO:0000259" key="9">
    <source>
        <dbReference type="Pfam" id="PF02836"/>
    </source>
</evidence>
<dbReference type="SUPFAM" id="SSF49303">
    <property type="entry name" value="beta-Galactosidase/glucuronidase domain"/>
    <property type="match status" value="1"/>
</dbReference>
<sequence>MNNIRRLRQSILTLGLILLLAPPVVIAQRQSAATQDLSGQWRVQNGNPPAPEAWRDTLDDSLWQQLKVPANWYSEGLDHQGVLWYRTRFTLPILGADDMATLIFDGVDYQADIWLNNQQVGQHQGYFQRFSTDITDAARKDNLLAVRVDSPYEIPGKVWSFHKQLIKGVFNHHDTRPGGAWSDHGQDANSGGIWAAVASHISRGAVIDNILAVPDWSRGLQYPILQVSLDYRANRNRSVEMLLKLIPDNFIGPSYQLKQNVSLVASPRNAQRLTANFPLDNPALWWPSGQGKQNLYRLEVHFSDGLGTMDTAHVRTGLRQIVIDPQEQSWSINGKRLFIRGTNYIGSPWLGSLRPADYHRDLVMMQQANVNAIRVHAHVAGRALYDLADEMGILLWQDFPLQWGYDDSATFAEEAARQAADMTRQFGSHPAIILWSGHNEPPWDATWMQYRYPDWRPGINRALTARVAKVLSQDASRITHAYSSTGEHYWQGWYSGQKSDHLKPATNAIISEFGAQALPDLTTLKNFISGTDLWPKTTDKKDEGWRIWAYHNFQPHETFELAKVTRGTDINTFIANSQQYQASLIQLAAESYRRQRYQPVAALFHFMFTETWPSINWGVVDYLRHPKPGYFALQRAYQPVLPSIEPKTATWVPGQTGRIGLWAINDNWHDYPQASLHWEILQSGVMLSEGAQDINLMADSGQKVMELQITPRSDQTITVMSDILNHRGEVIGHNELQLQVQP</sequence>
<dbReference type="RefSeq" id="WP_049596029.1">
    <property type="nucleotide sequence ID" value="NZ_CABHPY010000183.1"/>
</dbReference>
<dbReference type="InterPro" id="IPR006102">
    <property type="entry name" value="Ig-like_GH2"/>
</dbReference>
<name>A0A0T9TDN8_YERAL</name>
<organism evidence="11 12">
    <name type="scientific">Yersinia aldovae</name>
    <dbReference type="NCBI Taxonomy" id="29483"/>
    <lineage>
        <taxon>Bacteria</taxon>
        <taxon>Pseudomonadati</taxon>
        <taxon>Pseudomonadota</taxon>
        <taxon>Gammaproteobacteria</taxon>
        <taxon>Enterobacterales</taxon>
        <taxon>Yersiniaceae</taxon>
        <taxon>Yersinia</taxon>
    </lineage>
</organism>
<evidence type="ECO:0000259" key="8">
    <source>
        <dbReference type="Pfam" id="PF00703"/>
    </source>
</evidence>
<evidence type="ECO:0000256" key="5">
    <source>
        <dbReference type="ARBA" id="ARBA00022801"/>
    </source>
</evidence>
<dbReference type="GO" id="GO:0006516">
    <property type="term" value="P:glycoprotein catabolic process"/>
    <property type="evidence" value="ECO:0007669"/>
    <property type="project" value="TreeGrafter"/>
</dbReference>
<dbReference type="InterPro" id="IPR008979">
    <property type="entry name" value="Galactose-bd-like_sf"/>
</dbReference>
<dbReference type="Pfam" id="PF00703">
    <property type="entry name" value="Glyco_hydro_2"/>
    <property type="match status" value="1"/>
</dbReference>
<dbReference type="eggNOG" id="COG3250">
    <property type="taxonomic scope" value="Bacteria"/>
</dbReference>
<dbReference type="Pfam" id="PF02836">
    <property type="entry name" value="Glyco_hydro_2_C"/>
    <property type="match status" value="1"/>
</dbReference>
<evidence type="ECO:0000256" key="1">
    <source>
        <dbReference type="ARBA" id="ARBA00000829"/>
    </source>
</evidence>
<keyword evidence="5 11" id="KW-0378">Hydrolase</keyword>
<dbReference type="STRING" id="1453495.AT01_687"/>
<evidence type="ECO:0000256" key="4">
    <source>
        <dbReference type="ARBA" id="ARBA00022729"/>
    </source>
</evidence>
<keyword evidence="4 7" id="KW-0732">Signal</keyword>
<reference evidence="11 12" key="1">
    <citation type="submission" date="2015-03" db="EMBL/GenBank/DDBJ databases">
        <authorList>
            <person name="Murphy D."/>
        </authorList>
    </citation>
    <scope>NUCLEOTIDE SEQUENCE [LARGE SCALE GENOMIC DNA]</scope>
    <source>
        <strain evidence="11 12">IP06005</strain>
    </source>
</reference>
<dbReference type="InterPro" id="IPR013783">
    <property type="entry name" value="Ig-like_fold"/>
</dbReference>
<dbReference type="Gene3D" id="2.60.40.10">
    <property type="entry name" value="Immunoglobulins"/>
    <property type="match status" value="1"/>
</dbReference>
<dbReference type="PANTHER" id="PTHR43730">
    <property type="entry name" value="BETA-MANNOSIDASE"/>
    <property type="match status" value="1"/>
</dbReference>
<dbReference type="Proteomes" id="UP000041595">
    <property type="component" value="Unassembled WGS sequence"/>
</dbReference>